<reference evidence="4 5" key="1">
    <citation type="journal article" date="2013" name="Genome Biol.">
        <title>Comparative genomics of the core and accessory genomes of 48 Sinorhizobium strains comprising five genospecies.</title>
        <authorList>
            <person name="Sugawara M."/>
            <person name="Epstein B."/>
            <person name="Badgley B.D."/>
            <person name="Unno T."/>
            <person name="Xu L."/>
            <person name="Reese J."/>
            <person name="Gyaneshwar P."/>
            <person name="Denny R."/>
            <person name="Mudge J."/>
            <person name="Bharti A.K."/>
            <person name="Farmer A.D."/>
            <person name="May G.D."/>
            <person name="Woodward J.E."/>
            <person name="Medigue C."/>
            <person name="Vallenet D."/>
            <person name="Lajus A."/>
            <person name="Rouy Z."/>
            <person name="Martinez-Vaz B."/>
            <person name="Tiffin P."/>
            <person name="Young N.D."/>
            <person name="Sadowsky M.J."/>
        </authorList>
    </citation>
    <scope>NUCLEOTIDE SEQUENCE [LARGE SCALE GENOMIC DNA]</scope>
    <source>
        <strain evidence="4 5">USDA4894</strain>
    </source>
</reference>
<dbReference type="RefSeq" id="WP_153441245.1">
    <property type="nucleotide sequence ID" value="NZ_JACIGA010000004.1"/>
</dbReference>
<feature type="domain" description="Acetophenone carboxylase-like C-terminal" evidence="3">
    <location>
        <begin position="507"/>
        <end position="680"/>
    </location>
</feature>
<dbReference type="Pfam" id="PF19278">
    <property type="entry name" value="Hydant_A_C"/>
    <property type="match status" value="1"/>
</dbReference>
<dbReference type="GO" id="GO:0005829">
    <property type="term" value="C:cytosol"/>
    <property type="evidence" value="ECO:0007669"/>
    <property type="project" value="TreeGrafter"/>
</dbReference>
<dbReference type="PANTHER" id="PTHR11365:SF23">
    <property type="entry name" value="HYPOTHETICAL 5-OXOPROLINASE (EUROFUNG)-RELATED"/>
    <property type="match status" value="1"/>
</dbReference>
<evidence type="ECO:0000259" key="2">
    <source>
        <dbReference type="Pfam" id="PF05378"/>
    </source>
</evidence>
<dbReference type="AlphaFoldDB" id="A0A6N7LHX7"/>
<dbReference type="InterPro" id="IPR002821">
    <property type="entry name" value="Hydantoinase_A"/>
</dbReference>
<dbReference type="InterPro" id="IPR049517">
    <property type="entry name" value="ACX-like_C"/>
</dbReference>
<dbReference type="Pfam" id="PF05378">
    <property type="entry name" value="Hydant_A_N"/>
    <property type="match status" value="1"/>
</dbReference>
<evidence type="ECO:0000313" key="4">
    <source>
        <dbReference type="EMBL" id="MQX17367.1"/>
    </source>
</evidence>
<dbReference type="Proteomes" id="UP000439983">
    <property type="component" value="Unassembled WGS sequence"/>
</dbReference>
<feature type="domain" description="Hydantoinase/oxoprolinase N-terminal" evidence="2">
    <location>
        <begin position="5"/>
        <end position="185"/>
    </location>
</feature>
<proteinExistence type="predicted"/>
<organism evidence="4 5">
    <name type="scientific">Sinorhizobium terangae</name>
    <dbReference type="NCBI Taxonomy" id="110322"/>
    <lineage>
        <taxon>Bacteria</taxon>
        <taxon>Pseudomonadati</taxon>
        <taxon>Pseudomonadota</taxon>
        <taxon>Alphaproteobacteria</taxon>
        <taxon>Hyphomicrobiales</taxon>
        <taxon>Rhizobiaceae</taxon>
        <taxon>Sinorhizobium/Ensifer group</taxon>
        <taxon>Sinorhizobium</taxon>
    </lineage>
</organism>
<dbReference type="InterPro" id="IPR008040">
    <property type="entry name" value="Hydant_A_N"/>
</dbReference>
<dbReference type="GO" id="GO:0006749">
    <property type="term" value="P:glutathione metabolic process"/>
    <property type="evidence" value="ECO:0007669"/>
    <property type="project" value="TreeGrafter"/>
</dbReference>
<protein>
    <submittedName>
        <fullName evidence="4">Hydantoinase/oxoprolinase family protein</fullName>
    </submittedName>
</protein>
<evidence type="ECO:0000259" key="3">
    <source>
        <dbReference type="Pfam" id="PF19278"/>
    </source>
</evidence>
<dbReference type="EMBL" id="WITC01000095">
    <property type="protein sequence ID" value="MQX17367.1"/>
    <property type="molecule type" value="Genomic_DNA"/>
</dbReference>
<comment type="caution">
    <text evidence="4">The sequence shown here is derived from an EMBL/GenBank/DDBJ whole genome shotgun (WGS) entry which is preliminary data.</text>
</comment>
<accession>A0A6N7LHX7</accession>
<sequence length="686" mass="73289">MGGYRVTVDTGGTFSDFVYLDETTGETSISKVPSTPDDPSRAILSGIDILLGRGVRPDEVSYFCHGTTVGTNALLEGKGAKTGLLVTKGFRGIYEVGEQARPHGPAIFDILYEKPQPIVLPSLTGEVSERVVHDGSVLAELDEAALRETLAELRGQGVESVAVCLLFSFLYPRHEEWIREIVREELPGCEVSLSSEIVPQIREYHRLSTTVINAYLQPVLARYIARLADRLEAAGVKTPQKYIMQSNGGMATFEATAKKGVTTVLSGPAGGVTASVAMARSTGHHDIVTFDMGGTSCDVALIKNGTPVIANRGKVEGRDIAMPMMDINTVSAGGGTIAEVDRFGVLQVGPESAGAIPGPACYSRGGTKPTITDCNLLLGHLSEENFLGGKMRLDAQKARLAVETHVAGPLGMDVLEAAEGIVRIINVKMEEAIKAISTMRGHDLRDFMLLPFGGAGPLHAARIARELGMAGLVVPLHAGVFSAMGLVMSDVTHDYVRSRLTPLDGASASELNAIFAGMEAQALADLAEEGFRADRIRIERALDLRYAGQGYELTVPIGALADTADIDAVRSAFDAEHEVMFGHKASGESVEIVSYRVKAVGLVPPVNAKRYQPSGGTLAEAFLGRRPVRFDGENLDCAVYQRERLDVGLVFTGPAVVEQFDCTTVILPGQQVRVDEFKNLIVTEVA</sequence>
<evidence type="ECO:0000313" key="5">
    <source>
        <dbReference type="Proteomes" id="UP000439983"/>
    </source>
</evidence>
<name>A0A6N7LHX7_SINTE</name>
<feature type="domain" description="Hydantoinase A/oxoprolinase" evidence="1">
    <location>
        <begin position="206"/>
        <end position="494"/>
    </location>
</feature>
<dbReference type="Pfam" id="PF01968">
    <property type="entry name" value="Hydantoinase_A"/>
    <property type="match status" value="1"/>
</dbReference>
<dbReference type="GO" id="GO:0017168">
    <property type="term" value="F:5-oxoprolinase (ATP-hydrolyzing) activity"/>
    <property type="evidence" value="ECO:0007669"/>
    <property type="project" value="TreeGrafter"/>
</dbReference>
<gene>
    <name evidence="4" type="ORF">GHK62_22195</name>
</gene>
<dbReference type="InterPro" id="IPR045079">
    <property type="entry name" value="Oxoprolinase-like"/>
</dbReference>
<dbReference type="OrthoDB" id="9759608at2"/>
<keyword evidence="5" id="KW-1185">Reference proteome</keyword>
<dbReference type="PANTHER" id="PTHR11365">
    <property type="entry name" value="5-OXOPROLINASE RELATED"/>
    <property type="match status" value="1"/>
</dbReference>
<evidence type="ECO:0000259" key="1">
    <source>
        <dbReference type="Pfam" id="PF01968"/>
    </source>
</evidence>